<organism evidence="9 10">
    <name type="scientific">Penaeus vannamei</name>
    <name type="common">Whiteleg shrimp</name>
    <name type="synonym">Litopenaeus vannamei</name>
    <dbReference type="NCBI Taxonomy" id="6689"/>
    <lineage>
        <taxon>Eukaryota</taxon>
        <taxon>Metazoa</taxon>
        <taxon>Ecdysozoa</taxon>
        <taxon>Arthropoda</taxon>
        <taxon>Crustacea</taxon>
        <taxon>Multicrustacea</taxon>
        <taxon>Malacostraca</taxon>
        <taxon>Eumalacostraca</taxon>
        <taxon>Eucarida</taxon>
        <taxon>Decapoda</taxon>
        <taxon>Dendrobranchiata</taxon>
        <taxon>Penaeoidea</taxon>
        <taxon>Penaeidae</taxon>
        <taxon>Penaeus</taxon>
    </lineage>
</organism>
<dbReference type="PROSITE" id="PS00108">
    <property type="entry name" value="PROTEIN_KINASE_ST"/>
    <property type="match status" value="1"/>
</dbReference>
<dbReference type="GO" id="GO:0004674">
    <property type="term" value="F:protein serine/threonine kinase activity"/>
    <property type="evidence" value="ECO:0007669"/>
    <property type="project" value="UniProtKB-KW"/>
</dbReference>
<evidence type="ECO:0000256" key="7">
    <source>
        <dbReference type="SAM" id="MobiDB-lite"/>
    </source>
</evidence>
<dbReference type="PANTHER" id="PTHR24348:SF22">
    <property type="entry name" value="NON-SPECIFIC SERINE_THREONINE PROTEIN KINASE"/>
    <property type="match status" value="1"/>
</dbReference>
<keyword evidence="10" id="KW-1185">Reference proteome</keyword>
<evidence type="ECO:0000256" key="4">
    <source>
        <dbReference type="ARBA" id="ARBA00022840"/>
    </source>
</evidence>
<dbReference type="GO" id="GO:0010506">
    <property type="term" value="P:regulation of autophagy"/>
    <property type="evidence" value="ECO:0007669"/>
    <property type="project" value="InterPro"/>
</dbReference>
<evidence type="ECO:0000256" key="5">
    <source>
        <dbReference type="PROSITE-ProRule" id="PRU10141"/>
    </source>
</evidence>
<dbReference type="GO" id="GO:0000407">
    <property type="term" value="C:phagophore assembly site"/>
    <property type="evidence" value="ECO:0007669"/>
    <property type="project" value="TreeGrafter"/>
</dbReference>
<dbReference type="InterPro" id="IPR045269">
    <property type="entry name" value="Atg1-like"/>
</dbReference>
<dbReference type="GO" id="GO:0005776">
    <property type="term" value="C:autophagosome"/>
    <property type="evidence" value="ECO:0007669"/>
    <property type="project" value="TreeGrafter"/>
</dbReference>
<dbReference type="GO" id="GO:0000045">
    <property type="term" value="P:autophagosome assembly"/>
    <property type="evidence" value="ECO:0007669"/>
    <property type="project" value="TreeGrafter"/>
</dbReference>
<dbReference type="Proteomes" id="UP000283509">
    <property type="component" value="Unassembled WGS sequence"/>
</dbReference>
<dbReference type="Pfam" id="PF00069">
    <property type="entry name" value="Pkinase"/>
    <property type="match status" value="1"/>
</dbReference>
<dbReference type="PROSITE" id="PS50011">
    <property type="entry name" value="PROTEIN_KINASE_DOM"/>
    <property type="match status" value="1"/>
</dbReference>
<comment type="caution">
    <text evidence="9">The sequence shown here is derived from an EMBL/GenBank/DDBJ whole genome shotgun (WGS) entry which is preliminary data.</text>
</comment>
<reference evidence="9 10" key="1">
    <citation type="submission" date="2018-04" db="EMBL/GenBank/DDBJ databases">
        <authorList>
            <person name="Zhang X."/>
            <person name="Yuan J."/>
            <person name="Li F."/>
            <person name="Xiang J."/>
        </authorList>
    </citation>
    <scope>NUCLEOTIDE SEQUENCE [LARGE SCALE GENOMIC DNA]</scope>
    <source>
        <tissue evidence="9">Muscle</tissue>
    </source>
</reference>
<dbReference type="InterPro" id="IPR011009">
    <property type="entry name" value="Kinase-like_dom_sf"/>
</dbReference>
<dbReference type="OrthoDB" id="6354308at2759"/>
<comment type="similarity">
    <text evidence="6">Belongs to the protein kinase superfamily.</text>
</comment>
<evidence type="ECO:0000256" key="2">
    <source>
        <dbReference type="ARBA" id="ARBA00022741"/>
    </source>
</evidence>
<evidence type="ECO:0000313" key="10">
    <source>
        <dbReference type="Proteomes" id="UP000283509"/>
    </source>
</evidence>
<keyword evidence="3 9" id="KW-0418">Kinase</keyword>
<proteinExistence type="inferred from homology"/>
<dbReference type="InterPro" id="IPR000719">
    <property type="entry name" value="Prot_kinase_dom"/>
</dbReference>
<dbReference type="PANTHER" id="PTHR24348">
    <property type="entry name" value="SERINE/THREONINE-PROTEIN KINASE UNC-51-RELATED"/>
    <property type="match status" value="1"/>
</dbReference>
<dbReference type="GO" id="GO:0005524">
    <property type="term" value="F:ATP binding"/>
    <property type="evidence" value="ECO:0007669"/>
    <property type="project" value="UniProtKB-UniRule"/>
</dbReference>
<dbReference type="InterPro" id="IPR017441">
    <property type="entry name" value="Protein_kinase_ATP_BS"/>
</dbReference>
<dbReference type="InterPro" id="IPR008271">
    <property type="entry name" value="Ser/Thr_kinase_AS"/>
</dbReference>
<name>A0A3R7QND5_PENVA</name>
<dbReference type="CDD" id="cd00180">
    <property type="entry name" value="PKc"/>
    <property type="match status" value="1"/>
</dbReference>
<feature type="region of interest" description="Disordered" evidence="7">
    <location>
        <begin position="346"/>
        <end position="372"/>
    </location>
</feature>
<feature type="domain" description="Protein kinase" evidence="8">
    <location>
        <begin position="67"/>
        <end position="369"/>
    </location>
</feature>
<protein>
    <submittedName>
        <fullName evidence="9">Putative ribosomal protein S6 kinase alpha-5-like isoform X1</fullName>
    </submittedName>
</protein>
<evidence type="ECO:0000256" key="6">
    <source>
        <dbReference type="RuleBase" id="RU000304"/>
    </source>
</evidence>
<feature type="compositionally biased region" description="Basic and acidic residues" evidence="7">
    <location>
        <begin position="346"/>
        <end position="365"/>
    </location>
</feature>
<evidence type="ECO:0000313" key="9">
    <source>
        <dbReference type="EMBL" id="ROT84607.1"/>
    </source>
</evidence>
<dbReference type="EMBL" id="QCYY01000520">
    <property type="protein sequence ID" value="ROT84607.1"/>
    <property type="molecule type" value="Genomic_DNA"/>
</dbReference>
<dbReference type="SUPFAM" id="SSF56112">
    <property type="entry name" value="Protein kinase-like (PK-like)"/>
    <property type="match status" value="1"/>
</dbReference>
<keyword evidence="4 5" id="KW-0067">ATP-binding</keyword>
<gene>
    <name evidence="9" type="ORF">C7M84_022198</name>
</gene>
<dbReference type="GO" id="GO:0016020">
    <property type="term" value="C:membrane"/>
    <property type="evidence" value="ECO:0007669"/>
    <property type="project" value="TreeGrafter"/>
</dbReference>
<keyword evidence="2 5" id="KW-0547">Nucleotide-binding</keyword>
<dbReference type="AlphaFoldDB" id="A0A3R7QND5"/>
<dbReference type="STRING" id="6689.A0A3R7QND5"/>
<dbReference type="GO" id="GO:0005829">
    <property type="term" value="C:cytosol"/>
    <property type="evidence" value="ECO:0007669"/>
    <property type="project" value="TreeGrafter"/>
</dbReference>
<sequence length="389" mass="42929">MIPHFEYMLAIPALAVLAVGALRMWRRRASWCGSLVNMHKNESWFTPLTGLTDFIKPYEVSNLKPALSHGATIGRGAYATVFLVQLESHLAPVVVKINKTRGSYGVEHLTYQEAAILAYLEGRAGAPRLVACDATEGVIVMEYLGPLELTDVIHQKRLRNDRECYELMLSLSKQVKELQDCGFVHADLKPNNILVSRAGRTPVAHLIDFGFATKLGRKSHIQGTRFGWEYEILKRPWYAAEIFKDELLDEKTDVVGLAYSINCMVPLLRRKNAKLTELIIHGMAHDRTTRPTSLPTPVVVRGLPRDLDAIGTREKPFGAAGLPLTSAVGAAAPDLLPLGVVSLGSRHEEPQKKAGEDRRGQHPDGHPVAACRVPDVACERMSVLPVRSS</sequence>
<evidence type="ECO:0000259" key="8">
    <source>
        <dbReference type="PROSITE" id="PS50011"/>
    </source>
</evidence>
<feature type="binding site" evidence="5">
    <location>
        <position position="96"/>
    </location>
    <ligand>
        <name>ATP</name>
        <dbReference type="ChEBI" id="CHEBI:30616"/>
    </ligand>
</feature>
<dbReference type="PROSITE" id="PS00107">
    <property type="entry name" value="PROTEIN_KINASE_ATP"/>
    <property type="match status" value="1"/>
</dbReference>
<dbReference type="SMART" id="SM00220">
    <property type="entry name" value="S_TKc"/>
    <property type="match status" value="1"/>
</dbReference>
<keyword evidence="6" id="KW-0723">Serine/threonine-protein kinase</keyword>
<keyword evidence="1" id="KW-0808">Transferase</keyword>
<dbReference type="Gene3D" id="1.10.510.10">
    <property type="entry name" value="Transferase(Phosphotransferase) domain 1"/>
    <property type="match status" value="1"/>
</dbReference>
<reference evidence="9 10" key="2">
    <citation type="submission" date="2019-01" db="EMBL/GenBank/DDBJ databases">
        <title>The decoding of complex shrimp genome reveals the adaptation for benthos swimmer, frequently molting mechanism and breeding impact on genome.</title>
        <authorList>
            <person name="Sun Y."/>
            <person name="Gao Y."/>
            <person name="Yu Y."/>
        </authorList>
    </citation>
    <scope>NUCLEOTIDE SEQUENCE [LARGE SCALE GENOMIC DNA]</scope>
    <source>
        <tissue evidence="9">Muscle</tissue>
    </source>
</reference>
<evidence type="ECO:0000256" key="3">
    <source>
        <dbReference type="ARBA" id="ARBA00022777"/>
    </source>
</evidence>
<evidence type="ECO:0000256" key="1">
    <source>
        <dbReference type="ARBA" id="ARBA00022679"/>
    </source>
</evidence>
<accession>A0A3R7QND5</accession>